<accession>W9UU51</accession>
<dbReference type="RefSeq" id="WP_036511649.1">
    <property type="nucleotide sequence ID" value="NZ_AONB01000012.1"/>
</dbReference>
<evidence type="ECO:0000313" key="3">
    <source>
        <dbReference type="Proteomes" id="UP000019464"/>
    </source>
</evidence>
<dbReference type="Proteomes" id="UP000019464">
    <property type="component" value="Unassembled WGS sequence"/>
</dbReference>
<dbReference type="GO" id="GO:0016460">
    <property type="term" value="C:myosin II complex"/>
    <property type="evidence" value="ECO:0007669"/>
    <property type="project" value="TreeGrafter"/>
</dbReference>
<dbReference type="PANTHER" id="PTHR45615:SF40">
    <property type="entry name" value="MYOSIN HEAVY CHAIN, NON-MUSCLE"/>
    <property type="match status" value="1"/>
</dbReference>
<dbReference type="GO" id="GO:0000146">
    <property type="term" value="F:microfilament motor activity"/>
    <property type="evidence" value="ECO:0007669"/>
    <property type="project" value="TreeGrafter"/>
</dbReference>
<dbReference type="AlphaFoldDB" id="W9UU51"/>
<evidence type="ECO:0000313" key="2">
    <source>
        <dbReference type="EMBL" id="EXJ10624.1"/>
    </source>
</evidence>
<protein>
    <submittedName>
        <fullName evidence="2">ATPase involved in DNA repair</fullName>
    </submittedName>
</protein>
<feature type="coiled-coil region" evidence="1">
    <location>
        <begin position="433"/>
        <end position="506"/>
    </location>
</feature>
<keyword evidence="3" id="KW-1185">Reference proteome</keyword>
<dbReference type="EMBL" id="AONB01000012">
    <property type="protein sequence ID" value="EXJ10624.1"/>
    <property type="molecule type" value="Genomic_DNA"/>
</dbReference>
<keyword evidence="1" id="KW-0175">Coiled coil</keyword>
<evidence type="ECO:0000256" key="1">
    <source>
        <dbReference type="SAM" id="Coils"/>
    </source>
</evidence>
<sequence length="928" mass="104923">MQNIKLDQSIKTVVHLGAGYCSELAFYQDSKIERIILVEGDTEIAQELRENYQTIPSVEVVEAVVDVDANTKPFFVFSLSELNSVRRATSLTEFFPSVRQLSSVEKNVQDINTLVQNLKISEGALLVVDLPGISLDVLTHLEVHDQLSVFTQVCVHANRSALYESESTADELKSWMEEQGFVIEAKDENTDFDRPVFVFQRSALFIKNKELQEVNTNLIKKVAEQSDLLCTERQEKADLSNKLNEEQEKFSTLLADHSALSKRKESLDDAVSQLTEQLSQLKSELDATILKKNEDIDQLKKKIVDLESIHSSVSSALDDLKVEHAAQADLLSTEREQKADLANQLKEEQSKLAALFADNSVLSKQNESLDATVSQLTEQLSQVKSELDATTLKKNEEVDQLKKKIVDLESIHSSVSSALDELKVEHAAQADLLSTEREQKADLTKQLKEEQSKLAALLADNSVLSKQNETLDAAASQLTEQLSQVKNELEKSALKNNEDVKQLKIQIENNHAQRNTEVEGLKKQISELFVDLDTKKLAIVGLEKNISDQVLVLQSEKKSKVELQETLKKIQADSEKKLSDQKEAYTKIKDELDKTKAKLDETHQYFINRRKQAEEGEVKIKELSVINASLQKELDHAKTLIENEATAKKNLDLLESKLVDLLTKQSEQINQNTNALGQHVTRMVTNSSKQIESFVGLQSYFANDGQPLVLQNTGLSSDLALYLTEKIHSTNFDCILQFGTGATTLLLAKALRKQKFQKSENHKLVVHDQLDMEKLDTLPRHIICFEHDKKQTSQLQTDLNNSSFHNLVDLNFSPLVDYRHKGEDFLFYDCKAKLQHLAHVFSQRTAKFLVLVEGPNTLDGCLSRYPVLTHLLKYLSAHQLQILIVDKDNSFNAETEKRWDELLEKRELVFSKKRLALTTNTLLLNINV</sequence>
<proteinExistence type="predicted"/>
<reference evidence="2 3" key="2">
    <citation type="journal article" date="2015" name="Syst. Appl. Microbiol.">
        <title>Nitrincola nitratireducens sp. nov. isolated from a haloalkaline crater lake.</title>
        <authorList>
            <person name="Singh A."/>
            <person name="Vaidya B."/>
            <person name="Tanuku N.R."/>
            <person name="Pinnaka A.K."/>
        </authorList>
    </citation>
    <scope>NUCLEOTIDE SEQUENCE [LARGE SCALE GENOMIC DNA]</scope>
    <source>
        <strain evidence="2 3">AK23</strain>
    </source>
</reference>
<feature type="coiled-coil region" evidence="1">
    <location>
        <begin position="236"/>
        <end position="393"/>
    </location>
</feature>
<organism evidence="2 3">
    <name type="scientific">Nitrincola nitratireducens</name>
    <dbReference type="NCBI Taxonomy" id="1229521"/>
    <lineage>
        <taxon>Bacteria</taxon>
        <taxon>Pseudomonadati</taxon>
        <taxon>Pseudomonadota</taxon>
        <taxon>Gammaproteobacteria</taxon>
        <taxon>Oceanospirillales</taxon>
        <taxon>Oceanospirillaceae</taxon>
        <taxon>Nitrincola</taxon>
    </lineage>
</organism>
<dbReference type="GO" id="GO:0032982">
    <property type="term" value="C:myosin filament"/>
    <property type="evidence" value="ECO:0007669"/>
    <property type="project" value="TreeGrafter"/>
</dbReference>
<name>W9UU51_9GAMM</name>
<dbReference type="PANTHER" id="PTHR45615">
    <property type="entry name" value="MYOSIN HEAVY CHAIN, NON-MUSCLE"/>
    <property type="match status" value="1"/>
</dbReference>
<feature type="coiled-coil region" evidence="1">
    <location>
        <begin position="553"/>
        <end position="657"/>
    </location>
</feature>
<dbReference type="STRING" id="1229521.D791_02455"/>
<gene>
    <name evidence="2" type="ORF">D791_02455</name>
</gene>
<dbReference type="GO" id="GO:0005737">
    <property type="term" value="C:cytoplasm"/>
    <property type="evidence" value="ECO:0007669"/>
    <property type="project" value="TreeGrafter"/>
</dbReference>
<dbReference type="GO" id="GO:0051015">
    <property type="term" value="F:actin filament binding"/>
    <property type="evidence" value="ECO:0007669"/>
    <property type="project" value="TreeGrafter"/>
</dbReference>
<dbReference type="OrthoDB" id="6131281at2"/>
<reference evidence="3" key="1">
    <citation type="submission" date="2012-11" db="EMBL/GenBank/DDBJ databases">
        <authorList>
            <person name="Singh A."/>
            <person name="Pinnaka A.K."/>
            <person name="Vaidya B."/>
        </authorList>
    </citation>
    <scope>NUCLEOTIDE SEQUENCE [LARGE SCALE GENOMIC DNA]</scope>
    <source>
        <strain evidence="3">AK23</strain>
    </source>
</reference>
<comment type="caution">
    <text evidence="2">The sequence shown here is derived from an EMBL/GenBank/DDBJ whole genome shotgun (WGS) entry which is preliminary data.</text>
</comment>